<dbReference type="AlphaFoldDB" id="M2TZ73"/>
<accession>M2TZ73</accession>
<evidence type="ECO:0000259" key="2">
    <source>
        <dbReference type="Pfam" id="PF13472"/>
    </source>
</evidence>
<dbReference type="CDD" id="cd01821">
    <property type="entry name" value="Rhamnogalacturan_acetylesterase_like"/>
    <property type="match status" value="1"/>
</dbReference>
<evidence type="ECO:0000256" key="1">
    <source>
        <dbReference type="SAM" id="SignalP"/>
    </source>
</evidence>
<dbReference type="InterPro" id="IPR037459">
    <property type="entry name" value="RhgT-like"/>
</dbReference>
<dbReference type="InterPro" id="IPR036514">
    <property type="entry name" value="SGNH_hydro_sf"/>
</dbReference>
<dbReference type="HOGENOM" id="CLU_065859_1_0_1"/>
<dbReference type="eggNOG" id="ENOG502S5SG">
    <property type="taxonomic scope" value="Eukaryota"/>
</dbReference>
<gene>
    <name evidence="3" type="ORF">COCHEDRAFT_1224695</name>
</gene>
<dbReference type="EMBL" id="KB445576">
    <property type="protein sequence ID" value="EMD91589.1"/>
    <property type="molecule type" value="Genomic_DNA"/>
</dbReference>
<dbReference type="STRING" id="701091.M2TZ73"/>
<dbReference type="Pfam" id="PF13472">
    <property type="entry name" value="Lipase_GDSL_2"/>
    <property type="match status" value="1"/>
</dbReference>
<reference evidence="4" key="2">
    <citation type="journal article" date="2013" name="PLoS Genet.">
        <title>Comparative genome structure, secondary metabolite, and effector coding capacity across Cochliobolus pathogens.</title>
        <authorList>
            <person name="Condon B.J."/>
            <person name="Leng Y."/>
            <person name="Wu D."/>
            <person name="Bushley K.E."/>
            <person name="Ohm R.A."/>
            <person name="Otillar R."/>
            <person name="Martin J."/>
            <person name="Schackwitz W."/>
            <person name="Grimwood J."/>
            <person name="MohdZainudin N."/>
            <person name="Xue C."/>
            <person name="Wang R."/>
            <person name="Manning V.A."/>
            <person name="Dhillon B."/>
            <person name="Tu Z.J."/>
            <person name="Steffenson B.J."/>
            <person name="Salamov A."/>
            <person name="Sun H."/>
            <person name="Lowry S."/>
            <person name="LaButti K."/>
            <person name="Han J."/>
            <person name="Copeland A."/>
            <person name="Lindquist E."/>
            <person name="Barry K."/>
            <person name="Schmutz J."/>
            <person name="Baker S.E."/>
            <person name="Ciuffetti L.M."/>
            <person name="Grigoriev I.V."/>
            <person name="Zhong S."/>
            <person name="Turgeon B.G."/>
        </authorList>
    </citation>
    <scope>NUCLEOTIDE SEQUENCE [LARGE SCALE GENOMIC DNA]</scope>
    <source>
        <strain evidence="4">C5 / ATCC 48332 / race O</strain>
    </source>
</reference>
<dbReference type="SUPFAM" id="SSF52266">
    <property type="entry name" value="SGNH hydrolase"/>
    <property type="match status" value="1"/>
</dbReference>
<keyword evidence="4" id="KW-1185">Reference proteome</keyword>
<proteinExistence type="predicted"/>
<dbReference type="GO" id="GO:0016787">
    <property type="term" value="F:hydrolase activity"/>
    <property type="evidence" value="ECO:0007669"/>
    <property type="project" value="InterPro"/>
</dbReference>
<organism evidence="3 4">
    <name type="scientific">Cochliobolus heterostrophus (strain C5 / ATCC 48332 / race O)</name>
    <name type="common">Southern corn leaf blight fungus</name>
    <name type="synonym">Bipolaris maydis</name>
    <dbReference type="NCBI Taxonomy" id="701091"/>
    <lineage>
        <taxon>Eukaryota</taxon>
        <taxon>Fungi</taxon>
        <taxon>Dikarya</taxon>
        <taxon>Ascomycota</taxon>
        <taxon>Pezizomycotina</taxon>
        <taxon>Dothideomycetes</taxon>
        <taxon>Pleosporomycetidae</taxon>
        <taxon>Pleosporales</taxon>
        <taxon>Pleosporineae</taxon>
        <taxon>Pleosporaceae</taxon>
        <taxon>Bipolaris</taxon>
    </lineage>
</organism>
<reference evidence="3 4" key="1">
    <citation type="journal article" date="2012" name="PLoS Pathog.">
        <title>Diverse lifestyles and strategies of plant pathogenesis encoded in the genomes of eighteen Dothideomycetes fungi.</title>
        <authorList>
            <person name="Ohm R.A."/>
            <person name="Feau N."/>
            <person name="Henrissat B."/>
            <person name="Schoch C.L."/>
            <person name="Horwitz B.A."/>
            <person name="Barry K.W."/>
            <person name="Condon B.J."/>
            <person name="Copeland A.C."/>
            <person name="Dhillon B."/>
            <person name="Glaser F."/>
            <person name="Hesse C.N."/>
            <person name="Kosti I."/>
            <person name="LaButti K."/>
            <person name="Lindquist E.A."/>
            <person name="Lucas S."/>
            <person name="Salamov A.A."/>
            <person name="Bradshaw R.E."/>
            <person name="Ciuffetti L."/>
            <person name="Hamelin R.C."/>
            <person name="Kema G.H.J."/>
            <person name="Lawrence C."/>
            <person name="Scott J.A."/>
            <person name="Spatafora J.W."/>
            <person name="Turgeon B.G."/>
            <person name="de Wit P.J.G.M."/>
            <person name="Zhong S."/>
            <person name="Goodwin S.B."/>
            <person name="Grigoriev I.V."/>
        </authorList>
    </citation>
    <scope>NUCLEOTIDE SEQUENCE [LARGE SCALE GENOMIC DNA]</scope>
    <source>
        <strain evidence="4">C5 / ATCC 48332 / race O</strain>
    </source>
</reference>
<evidence type="ECO:0000313" key="4">
    <source>
        <dbReference type="Proteomes" id="UP000016936"/>
    </source>
</evidence>
<dbReference type="PANTHER" id="PTHR43695:SF2">
    <property type="entry name" value="PUTATIVE (AFU_ORTHOLOGUE AFUA_2G17250)-RELATED"/>
    <property type="match status" value="1"/>
</dbReference>
<dbReference type="Gene3D" id="3.40.50.1110">
    <property type="entry name" value="SGNH hydrolase"/>
    <property type="match status" value="1"/>
</dbReference>
<dbReference type="InterPro" id="IPR013830">
    <property type="entry name" value="SGNH_hydro"/>
</dbReference>
<protein>
    <submittedName>
        <fullName evidence="3">Carbohydrate esterase family 12 protein</fullName>
    </submittedName>
</protein>
<sequence length="262" mass="27978">MHFHSTLSYLGLFASSVTARAIVTPPETVPKPPFFALAGDSTTAPQSENGGGWGAGFINTTLHAGAAAKNFGHNGATTVSFREGGDWANVLATAKAASNDFEVYVTCQFGHNDQKPANNISIEQYSANLARFVHDLLDIEAWPVLVTPLSRRNFDSDGRVKEDLAAMAAATIKVASQTGAQVIDLNAASTKYLNAIGPDKAHTYNLAPSDNTHLNNGGSIVFGNLMALLMNKELIQLSTEYVSPIKDIADKLEKGEYVFAYV</sequence>
<dbReference type="Proteomes" id="UP000016936">
    <property type="component" value="Unassembled WGS sequence"/>
</dbReference>
<feature type="domain" description="SGNH hydrolase-type esterase" evidence="2">
    <location>
        <begin position="38"/>
        <end position="218"/>
    </location>
</feature>
<dbReference type="PANTHER" id="PTHR43695">
    <property type="entry name" value="PUTATIVE (AFU_ORTHOLOGUE AFUA_2G17250)-RELATED"/>
    <property type="match status" value="1"/>
</dbReference>
<keyword evidence="1" id="KW-0732">Signal</keyword>
<feature type="signal peptide" evidence="1">
    <location>
        <begin position="1"/>
        <end position="19"/>
    </location>
</feature>
<evidence type="ECO:0000313" key="3">
    <source>
        <dbReference type="EMBL" id="EMD91589.1"/>
    </source>
</evidence>
<dbReference type="OMA" id="ETGWGMA"/>
<name>M2TZ73_COCH5</name>
<dbReference type="OrthoDB" id="5041285at2759"/>
<feature type="chain" id="PRO_5004026858" evidence="1">
    <location>
        <begin position="20"/>
        <end position="262"/>
    </location>
</feature>